<gene>
    <name evidence="1" type="ordered locus">Spico_0124</name>
</gene>
<dbReference type="AlphaFoldDB" id="F4GJU0"/>
<reference evidence="1 2" key="2">
    <citation type="journal article" date="2012" name="Stand. Genomic Sci.">
        <title>Complete genome sequence of the termite hindgut bacterium Spirochaeta coccoides type strain (SPN1(T)), reclassification in the genus Sphaerochaeta as Sphaerochaeta coccoides comb. nov. and emendations of the family Spirochaetaceae and the genus Sphaerochaeta.</title>
        <authorList>
            <person name="Abt B."/>
            <person name="Han C."/>
            <person name="Scheuner C."/>
            <person name="Lu M."/>
            <person name="Lapidus A."/>
            <person name="Nolan M."/>
            <person name="Lucas S."/>
            <person name="Hammon N."/>
            <person name="Deshpande S."/>
            <person name="Cheng J.F."/>
            <person name="Tapia R."/>
            <person name="Goodwin L.A."/>
            <person name="Pitluck S."/>
            <person name="Liolios K."/>
            <person name="Pagani I."/>
            <person name="Ivanova N."/>
            <person name="Mavromatis K."/>
            <person name="Mikhailova N."/>
            <person name="Huntemann M."/>
            <person name="Pati A."/>
            <person name="Chen A."/>
            <person name="Palaniappan K."/>
            <person name="Land M."/>
            <person name="Hauser L."/>
            <person name="Brambilla E.M."/>
            <person name="Rohde M."/>
            <person name="Spring S."/>
            <person name="Gronow S."/>
            <person name="Goker M."/>
            <person name="Woyke T."/>
            <person name="Bristow J."/>
            <person name="Eisen J.A."/>
            <person name="Markowitz V."/>
            <person name="Hugenholtz P."/>
            <person name="Kyrpides N.C."/>
            <person name="Klenk H.P."/>
            <person name="Detter J.C."/>
        </authorList>
    </citation>
    <scope>NUCLEOTIDE SEQUENCE [LARGE SCALE GENOMIC DNA]</scope>
    <source>
        <strain evidence="2">ATCC BAA-1237 / DSM 17374 / SPN1</strain>
    </source>
</reference>
<proteinExistence type="predicted"/>
<evidence type="ECO:0000313" key="2">
    <source>
        <dbReference type="Proteomes" id="UP000007939"/>
    </source>
</evidence>
<accession>F4GJU0</accession>
<organism evidence="1 2">
    <name type="scientific">Parasphaerochaeta coccoides (strain ATCC BAA-1237 / DSM 17374 / SPN1)</name>
    <name type="common">Sphaerochaeta coccoides</name>
    <dbReference type="NCBI Taxonomy" id="760011"/>
    <lineage>
        <taxon>Bacteria</taxon>
        <taxon>Pseudomonadati</taxon>
        <taxon>Spirochaetota</taxon>
        <taxon>Spirochaetia</taxon>
        <taxon>Spirochaetales</taxon>
        <taxon>Sphaerochaetaceae</taxon>
        <taxon>Parasphaerochaeta</taxon>
    </lineage>
</organism>
<dbReference type="STRING" id="760011.Spico_0124"/>
<sequence>MQMENERYSRIRLFTVFLDALGKVAGEDGGILALTWGRAAFGHRLASYLHQGLSSSLSSSPLAENTLPDSQLLKLPGNLYFDVAVPVAMSLSRKTFTADVLLHDRGGNGSQDTDKKVMSVVIRDRYLTEDEQLALHELQENDGCSLALAISLFSPQKPYLLIYRVDSGRIDYYHYQMEDGTCSLFKQREIRKNDDSGQLSLGMPVRRKRKKS</sequence>
<evidence type="ECO:0000313" key="1">
    <source>
        <dbReference type="EMBL" id="AEC01365.1"/>
    </source>
</evidence>
<dbReference type="HOGENOM" id="CLU_1353901_0_0_12"/>
<reference evidence="2" key="1">
    <citation type="submission" date="2011-04" db="EMBL/GenBank/DDBJ databases">
        <title>The complete genome of Spirochaeta coccoides DSM 17374.</title>
        <authorList>
            <person name="Lucas S."/>
            <person name="Copeland A."/>
            <person name="Lapidus A."/>
            <person name="Bruce D."/>
            <person name="Goodwin L."/>
            <person name="Pitluck S."/>
            <person name="Peters L."/>
            <person name="Kyrpides N."/>
            <person name="Mavromatis K."/>
            <person name="Pagani I."/>
            <person name="Ivanova N."/>
            <person name="Ovchinnikova G."/>
            <person name="Lu M."/>
            <person name="Detter J.C."/>
            <person name="Tapia R."/>
            <person name="Han C."/>
            <person name="Land M."/>
            <person name="Hauser L."/>
            <person name="Markowitz V."/>
            <person name="Cheng J.-F."/>
            <person name="Hugenholtz P."/>
            <person name="Woyke T."/>
            <person name="Wu D."/>
            <person name="Spring S."/>
            <person name="Schroeder M."/>
            <person name="Brambilla E."/>
            <person name="Klenk H.-P."/>
            <person name="Eisen J.A."/>
        </authorList>
    </citation>
    <scope>NUCLEOTIDE SEQUENCE [LARGE SCALE GENOMIC DNA]</scope>
    <source>
        <strain evidence="2">ATCC BAA-1237 / DSM 17374 / SPN1</strain>
    </source>
</reference>
<name>F4GJU0_PARC1</name>
<dbReference type="KEGG" id="scc:Spico_0124"/>
<dbReference type="Proteomes" id="UP000007939">
    <property type="component" value="Chromosome"/>
</dbReference>
<keyword evidence="2" id="KW-1185">Reference proteome</keyword>
<dbReference type="EMBL" id="CP002659">
    <property type="protein sequence ID" value="AEC01365.1"/>
    <property type="molecule type" value="Genomic_DNA"/>
</dbReference>
<protein>
    <submittedName>
        <fullName evidence="1">Uncharacterized protein</fullName>
    </submittedName>
</protein>